<keyword evidence="2" id="KW-1133">Transmembrane helix</keyword>
<feature type="transmembrane region" description="Helical" evidence="2">
    <location>
        <begin position="37"/>
        <end position="57"/>
    </location>
</feature>
<protein>
    <submittedName>
        <fullName evidence="3">Uncharacterized protein</fullName>
    </submittedName>
</protein>
<feature type="region of interest" description="Disordered" evidence="1">
    <location>
        <begin position="1"/>
        <end position="31"/>
    </location>
</feature>
<proteinExistence type="predicted"/>
<gene>
    <name evidence="3" type="ORF">N7548_00240</name>
</gene>
<name>A0ABT2Y3E3_9MOLU</name>
<feature type="compositionally biased region" description="Basic and acidic residues" evidence="1">
    <location>
        <begin position="14"/>
        <end position="31"/>
    </location>
</feature>
<comment type="caution">
    <text evidence="3">The sequence shown here is derived from an EMBL/GenBank/DDBJ whole genome shotgun (WGS) entry which is preliminary data.</text>
</comment>
<evidence type="ECO:0000313" key="4">
    <source>
        <dbReference type="Proteomes" id="UP001177160"/>
    </source>
</evidence>
<reference evidence="3" key="1">
    <citation type="submission" date="2022-09" db="EMBL/GenBank/DDBJ databases">
        <title>Novel Mycoplasma species identified in domestic and wild animals.</title>
        <authorList>
            <person name="Volokhov D.V."/>
            <person name="Furtak V.A."/>
            <person name="Zagorodnyaya T.A."/>
        </authorList>
    </citation>
    <scope>NUCLEOTIDE SEQUENCE</scope>
    <source>
        <strain evidence="3">Oakley</strain>
    </source>
</reference>
<dbReference type="RefSeq" id="WP_263607367.1">
    <property type="nucleotide sequence ID" value="NZ_JAOVQM010000001.1"/>
</dbReference>
<evidence type="ECO:0000256" key="2">
    <source>
        <dbReference type="SAM" id="Phobius"/>
    </source>
</evidence>
<organism evidence="3 4">
    <name type="scientific">Paracholeplasma manati</name>
    <dbReference type="NCBI Taxonomy" id="591373"/>
    <lineage>
        <taxon>Bacteria</taxon>
        <taxon>Bacillati</taxon>
        <taxon>Mycoplasmatota</taxon>
        <taxon>Mollicutes</taxon>
        <taxon>Acholeplasmatales</taxon>
        <taxon>Acholeplasmataceae</taxon>
        <taxon>Paracholeplasma</taxon>
    </lineage>
</organism>
<keyword evidence="2" id="KW-0472">Membrane</keyword>
<keyword evidence="4" id="KW-1185">Reference proteome</keyword>
<accession>A0ABT2Y3E3</accession>
<sequence>MRINRTDNTQMRQLWDKGEADQKDNVTNDEKRNRGSYLGLLLGILFVVVVFVVALIFR</sequence>
<feature type="compositionally biased region" description="Polar residues" evidence="1">
    <location>
        <begin position="1"/>
        <end position="12"/>
    </location>
</feature>
<dbReference type="EMBL" id="JAOVQM010000001">
    <property type="protein sequence ID" value="MCV2231254.1"/>
    <property type="molecule type" value="Genomic_DNA"/>
</dbReference>
<dbReference type="Proteomes" id="UP001177160">
    <property type="component" value="Unassembled WGS sequence"/>
</dbReference>
<keyword evidence="2" id="KW-0812">Transmembrane</keyword>
<evidence type="ECO:0000256" key="1">
    <source>
        <dbReference type="SAM" id="MobiDB-lite"/>
    </source>
</evidence>
<evidence type="ECO:0000313" key="3">
    <source>
        <dbReference type="EMBL" id="MCV2231254.1"/>
    </source>
</evidence>